<proteinExistence type="predicted"/>
<gene>
    <name evidence="1" type="ORF">GCM10022222_62660</name>
</gene>
<dbReference type="Proteomes" id="UP001500689">
    <property type="component" value="Unassembled WGS sequence"/>
</dbReference>
<organism evidence="1 2">
    <name type="scientific">Amycolatopsis ultiminotia</name>
    <dbReference type="NCBI Taxonomy" id="543629"/>
    <lineage>
        <taxon>Bacteria</taxon>
        <taxon>Bacillati</taxon>
        <taxon>Actinomycetota</taxon>
        <taxon>Actinomycetes</taxon>
        <taxon>Pseudonocardiales</taxon>
        <taxon>Pseudonocardiaceae</taxon>
        <taxon>Amycolatopsis</taxon>
    </lineage>
</organism>
<dbReference type="CDD" id="cd07505">
    <property type="entry name" value="HAD_BPGM-like"/>
    <property type="match status" value="1"/>
</dbReference>
<dbReference type="Gene3D" id="1.10.150.240">
    <property type="entry name" value="Putative phosphatase, domain 2"/>
    <property type="match status" value="1"/>
</dbReference>
<protein>
    <submittedName>
        <fullName evidence="1">HAD family phosphatase</fullName>
    </submittedName>
</protein>
<dbReference type="SFLD" id="SFLDG01129">
    <property type="entry name" value="C1.5:_HAD__Beta-PGM__Phosphata"/>
    <property type="match status" value="1"/>
</dbReference>
<reference evidence="2" key="1">
    <citation type="journal article" date="2019" name="Int. J. Syst. Evol. Microbiol.">
        <title>The Global Catalogue of Microorganisms (GCM) 10K type strain sequencing project: providing services to taxonomists for standard genome sequencing and annotation.</title>
        <authorList>
            <consortium name="The Broad Institute Genomics Platform"/>
            <consortium name="The Broad Institute Genome Sequencing Center for Infectious Disease"/>
            <person name="Wu L."/>
            <person name="Ma J."/>
        </authorList>
    </citation>
    <scope>NUCLEOTIDE SEQUENCE [LARGE SCALE GENOMIC DNA]</scope>
    <source>
        <strain evidence="2">JCM 16898</strain>
    </source>
</reference>
<evidence type="ECO:0000313" key="2">
    <source>
        <dbReference type="Proteomes" id="UP001500689"/>
    </source>
</evidence>
<name>A0ABP6XN90_9PSEU</name>
<comment type="caution">
    <text evidence="1">The sequence shown here is derived from an EMBL/GenBank/DDBJ whole genome shotgun (WGS) entry which is preliminary data.</text>
</comment>
<dbReference type="PANTHER" id="PTHR18901:SF38">
    <property type="entry name" value="PSEUDOURIDINE-5'-PHOSPHATASE"/>
    <property type="match status" value="1"/>
</dbReference>
<dbReference type="SUPFAM" id="SSF56784">
    <property type="entry name" value="HAD-like"/>
    <property type="match status" value="1"/>
</dbReference>
<accession>A0ABP6XN90</accession>
<sequence length="228" mass="23865">MTAPSSPDGLAAVLWDMDGTLVDSEKLWDVALYEAAEMLGGTLSEEIRLTLVGSNMDATATVLLSATGRPVTPESVAETGEWIRRRTARLFDGALPWRPGAREALSAVRASGVRSALVTSTERALTELALNSIGREFFDATVCGDEVGGENKPLPRPYLKAAELLGVRPAECVAVEDSPPGAEAAERAGCAVLVVPNDVEVPAGSRRVFRGSLVGVDVPALAALLAQV</sequence>
<dbReference type="RefSeq" id="WP_344866310.1">
    <property type="nucleotide sequence ID" value="NZ_BAAAZN010000016.1"/>
</dbReference>
<dbReference type="Pfam" id="PF00702">
    <property type="entry name" value="Hydrolase"/>
    <property type="match status" value="1"/>
</dbReference>
<dbReference type="InterPro" id="IPR023214">
    <property type="entry name" value="HAD_sf"/>
</dbReference>
<dbReference type="InterPro" id="IPR023198">
    <property type="entry name" value="PGP-like_dom2"/>
</dbReference>
<dbReference type="SFLD" id="SFLDS00003">
    <property type="entry name" value="Haloacid_Dehalogenase"/>
    <property type="match status" value="1"/>
</dbReference>
<keyword evidence="2" id="KW-1185">Reference proteome</keyword>
<dbReference type="InterPro" id="IPR006439">
    <property type="entry name" value="HAD-SF_hydro_IA"/>
</dbReference>
<evidence type="ECO:0000313" key="1">
    <source>
        <dbReference type="EMBL" id="GAA3570028.1"/>
    </source>
</evidence>
<dbReference type="InterPro" id="IPR036412">
    <property type="entry name" value="HAD-like_sf"/>
</dbReference>
<dbReference type="PANTHER" id="PTHR18901">
    <property type="entry name" value="2-DEOXYGLUCOSE-6-PHOSPHATE PHOSPHATASE 2"/>
    <property type="match status" value="1"/>
</dbReference>
<dbReference type="Gene3D" id="3.40.50.1000">
    <property type="entry name" value="HAD superfamily/HAD-like"/>
    <property type="match status" value="1"/>
</dbReference>
<dbReference type="EMBL" id="BAAAZN010000016">
    <property type="protein sequence ID" value="GAA3570028.1"/>
    <property type="molecule type" value="Genomic_DNA"/>
</dbReference>
<dbReference type="NCBIfam" id="TIGR01509">
    <property type="entry name" value="HAD-SF-IA-v3"/>
    <property type="match status" value="1"/>
</dbReference>